<evidence type="ECO:0000313" key="1">
    <source>
        <dbReference type="Proteomes" id="UP000095287"/>
    </source>
</evidence>
<dbReference type="WBParaSite" id="L893_g15489.t1">
    <property type="protein sequence ID" value="L893_g15489.t1"/>
    <property type="gene ID" value="L893_g15489"/>
</dbReference>
<protein>
    <submittedName>
        <fullName evidence="2">Peptidase_M16 domain-containing protein</fullName>
    </submittedName>
</protein>
<accession>A0A1I7YEE6</accession>
<dbReference type="AlphaFoldDB" id="A0A1I7YEE6"/>
<reference evidence="2" key="1">
    <citation type="submission" date="2016-11" db="UniProtKB">
        <authorList>
            <consortium name="WormBaseParasite"/>
        </authorList>
    </citation>
    <scope>IDENTIFICATION</scope>
</reference>
<proteinExistence type="predicted"/>
<sequence length="163" mass="18275">MEVAHLVLHDSVSSTVSSSRLSTLFCEFLSIFIVEPRTLKMFNNNYIQYSNHATRAGASSFDERRDPYNGAAYLLLAKKVMSTFGVAERHGSSEERRLAWDEAEESFYGTELLCVVGDEDEEAHDGHKDVLDNALEERLGICPIEGTVTSVNRRTSLRNSLLL</sequence>
<organism evidence="1 2">
    <name type="scientific">Steinernema glaseri</name>
    <dbReference type="NCBI Taxonomy" id="37863"/>
    <lineage>
        <taxon>Eukaryota</taxon>
        <taxon>Metazoa</taxon>
        <taxon>Ecdysozoa</taxon>
        <taxon>Nematoda</taxon>
        <taxon>Chromadorea</taxon>
        <taxon>Rhabditida</taxon>
        <taxon>Tylenchina</taxon>
        <taxon>Panagrolaimomorpha</taxon>
        <taxon>Strongyloidoidea</taxon>
        <taxon>Steinernematidae</taxon>
        <taxon>Steinernema</taxon>
    </lineage>
</organism>
<evidence type="ECO:0000313" key="2">
    <source>
        <dbReference type="WBParaSite" id="L893_g15489.t1"/>
    </source>
</evidence>
<dbReference type="Proteomes" id="UP000095287">
    <property type="component" value="Unplaced"/>
</dbReference>
<name>A0A1I7YEE6_9BILA</name>
<keyword evidence="1" id="KW-1185">Reference proteome</keyword>